<gene>
    <name evidence="2" type="ORF">JY651_40710</name>
</gene>
<dbReference type="EMBL" id="CP071090">
    <property type="protein sequence ID" value="QSQ21446.1"/>
    <property type="molecule type" value="Genomic_DNA"/>
</dbReference>
<evidence type="ECO:0000313" key="2">
    <source>
        <dbReference type="EMBL" id="QSQ21446.1"/>
    </source>
</evidence>
<evidence type="ECO:0000256" key="1">
    <source>
        <dbReference type="SAM" id="MobiDB-lite"/>
    </source>
</evidence>
<name>A0ABX7NRD9_9BACT</name>
<organism evidence="2 3">
    <name type="scientific">Pyxidicoccus parkwayensis</name>
    <dbReference type="NCBI Taxonomy" id="2813578"/>
    <lineage>
        <taxon>Bacteria</taxon>
        <taxon>Pseudomonadati</taxon>
        <taxon>Myxococcota</taxon>
        <taxon>Myxococcia</taxon>
        <taxon>Myxococcales</taxon>
        <taxon>Cystobacterineae</taxon>
        <taxon>Myxococcaceae</taxon>
        <taxon>Pyxidicoccus</taxon>
    </lineage>
</organism>
<evidence type="ECO:0000313" key="3">
    <source>
        <dbReference type="Proteomes" id="UP000662747"/>
    </source>
</evidence>
<feature type="region of interest" description="Disordered" evidence="1">
    <location>
        <begin position="19"/>
        <end position="54"/>
    </location>
</feature>
<dbReference type="Proteomes" id="UP000662747">
    <property type="component" value="Chromosome"/>
</dbReference>
<accession>A0ABX7NRD9</accession>
<reference evidence="2 3" key="1">
    <citation type="submission" date="2021-02" db="EMBL/GenBank/DDBJ databases">
        <title>De Novo genome assembly of isolated myxobacteria.</title>
        <authorList>
            <person name="Stevens D.C."/>
        </authorList>
    </citation>
    <scope>NUCLEOTIDE SEQUENCE [LARGE SCALE GENOMIC DNA]</scope>
    <source>
        <strain evidence="3">SCPEA02</strain>
    </source>
</reference>
<proteinExistence type="predicted"/>
<keyword evidence="3" id="KW-1185">Reference proteome</keyword>
<dbReference type="RefSeq" id="WP_206723024.1">
    <property type="nucleotide sequence ID" value="NZ_CP071090.1"/>
</dbReference>
<protein>
    <submittedName>
        <fullName evidence="2">Uncharacterized protein</fullName>
    </submittedName>
</protein>
<sequence>MTTKSLQGFNFRGLTTAFKHTETAKPQKNQVATQPDKKNSHIDEKGRYKNSFETGSQINKNYSKSYSHGDTSDLFTPNANQSKAGKLASKLPGMTLAEGSFEKSVVGYGKSGSFGSPGGIAQGQGSFTVGELSASGSGKVSFEGGALKAVGDLKATATLLHAQGSARIGKGDYNLEASGEAYVGAQAKAHGELTIDPAKGIYAAKVGGEAFAGARAGVEAQANLGKFGSVGGRAEAWAGVGASFNAELGFKNGRLKARFDIGAALGVGFKLGFNVDIDLKGIKDTVKKVIEKPVEVIKDIGKSVGNALKKLKFW</sequence>
<feature type="compositionally biased region" description="Basic and acidic residues" evidence="1">
    <location>
        <begin position="35"/>
        <end position="47"/>
    </location>
</feature>